<evidence type="ECO:0000256" key="10">
    <source>
        <dbReference type="ARBA" id="ARBA00022679"/>
    </source>
</evidence>
<comment type="function">
    <text evidence="1">This protein catalyzes the committed step to the synthesis of the acidic phospholipids.</text>
</comment>
<evidence type="ECO:0000256" key="18">
    <source>
        <dbReference type="NCBIfam" id="TIGR00560"/>
    </source>
</evidence>
<proteinExistence type="inferred from homology"/>
<dbReference type="InterPro" id="IPR048254">
    <property type="entry name" value="CDP_ALCOHOL_P_TRANSF_CS"/>
</dbReference>
<evidence type="ECO:0000256" key="4">
    <source>
        <dbReference type="ARBA" id="ARBA00005189"/>
    </source>
</evidence>
<feature type="transmembrane region" description="Helical" evidence="20">
    <location>
        <begin position="21"/>
        <end position="41"/>
    </location>
</feature>
<gene>
    <name evidence="21" type="ORF">FC66_GL001504</name>
</gene>
<evidence type="ECO:0000256" key="9">
    <source>
        <dbReference type="ARBA" id="ARBA00022516"/>
    </source>
</evidence>
<dbReference type="NCBIfam" id="TIGR00560">
    <property type="entry name" value="pgsA"/>
    <property type="match status" value="1"/>
</dbReference>
<reference evidence="21 22" key="1">
    <citation type="journal article" date="2015" name="Genome Announc.">
        <title>Expanding the biotechnology potential of lactobacilli through comparative genomics of 213 strains and associated genera.</title>
        <authorList>
            <person name="Sun Z."/>
            <person name="Harris H.M."/>
            <person name="McCann A."/>
            <person name="Guo C."/>
            <person name="Argimon S."/>
            <person name="Zhang W."/>
            <person name="Yang X."/>
            <person name="Jeffery I.B."/>
            <person name="Cooney J.C."/>
            <person name="Kagawa T.F."/>
            <person name="Liu W."/>
            <person name="Song Y."/>
            <person name="Salvetti E."/>
            <person name="Wrobel A."/>
            <person name="Rasinkangas P."/>
            <person name="Parkhill J."/>
            <person name="Rea M.C."/>
            <person name="O'Sullivan O."/>
            <person name="Ritari J."/>
            <person name="Douillard F.P."/>
            <person name="Paul Ross R."/>
            <person name="Yang R."/>
            <person name="Briner A.E."/>
            <person name="Felis G.E."/>
            <person name="de Vos W.M."/>
            <person name="Barrangou R."/>
            <person name="Klaenhammer T.R."/>
            <person name="Caufield P.W."/>
            <person name="Cui Y."/>
            <person name="Zhang H."/>
            <person name="O'Toole P.W."/>
        </authorList>
    </citation>
    <scope>NUCLEOTIDE SEQUENCE [LARGE SCALE GENOMIC DNA]</scope>
    <source>
        <strain evidence="21 22">DSM 15638</strain>
    </source>
</reference>
<comment type="pathway">
    <text evidence="3">Phospholipid metabolism; phosphatidylglycerol biosynthesis; phosphatidylglycerol from CDP-diacylglycerol: step 1/2.</text>
</comment>
<comment type="subcellular location">
    <subcellularLocation>
        <location evidence="2">Cell membrane</location>
        <topology evidence="2">Multi-pass membrane protein</topology>
    </subcellularLocation>
</comment>
<evidence type="ECO:0000256" key="16">
    <source>
        <dbReference type="ARBA" id="ARBA00023264"/>
    </source>
</evidence>
<organism evidence="21 22">
    <name type="scientific">Dellaglioa algida DSM 15638</name>
    <dbReference type="NCBI Taxonomy" id="1423719"/>
    <lineage>
        <taxon>Bacteria</taxon>
        <taxon>Bacillati</taxon>
        <taxon>Bacillota</taxon>
        <taxon>Bacilli</taxon>
        <taxon>Lactobacillales</taxon>
        <taxon>Lactobacillaceae</taxon>
        <taxon>Dellaglioa</taxon>
    </lineage>
</organism>
<evidence type="ECO:0000256" key="11">
    <source>
        <dbReference type="ARBA" id="ARBA00022692"/>
    </source>
</evidence>
<dbReference type="AlphaFoldDB" id="A0A0R1HGJ8"/>
<dbReference type="PROSITE" id="PS00379">
    <property type="entry name" value="CDP_ALCOHOL_P_TRANSF"/>
    <property type="match status" value="1"/>
</dbReference>
<dbReference type="EC" id="2.7.8.5" evidence="6 18"/>
<keyword evidence="10 19" id="KW-0808">Transferase</keyword>
<evidence type="ECO:0000256" key="17">
    <source>
        <dbReference type="ARBA" id="ARBA00048586"/>
    </source>
</evidence>
<keyword evidence="22" id="KW-1185">Reference proteome</keyword>
<dbReference type="InterPro" id="IPR050324">
    <property type="entry name" value="CDP-alcohol_PTase-I"/>
</dbReference>
<dbReference type="PANTHER" id="PTHR14269:SF62">
    <property type="entry name" value="CDP-DIACYLGLYCEROL--GLYCEROL-3-PHOSPHATE 3-PHOSPHATIDYLTRANSFERASE 1, CHLOROPLASTIC"/>
    <property type="match status" value="1"/>
</dbReference>
<evidence type="ECO:0000256" key="19">
    <source>
        <dbReference type="RuleBase" id="RU003750"/>
    </source>
</evidence>
<keyword evidence="13" id="KW-0443">Lipid metabolism</keyword>
<name>A0A0R1HGJ8_9LACO</name>
<evidence type="ECO:0000313" key="21">
    <source>
        <dbReference type="EMBL" id="KRK45387.1"/>
    </source>
</evidence>
<dbReference type="PANTHER" id="PTHR14269">
    <property type="entry name" value="CDP-DIACYLGLYCEROL--GLYCEROL-3-PHOSPHATE 3-PHOSPHATIDYLTRANSFERASE-RELATED"/>
    <property type="match status" value="1"/>
</dbReference>
<dbReference type="InterPro" id="IPR000462">
    <property type="entry name" value="CDP-OH_P_trans"/>
</dbReference>
<dbReference type="Proteomes" id="UP000051450">
    <property type="component" value="Unassembled WGS sequence"/>
</dbReference>
<evidence type="ECO:0000256" key="2">
    <source>
        <dbReference type="ARBA" id="ARBA00004651"/>
    </source>
</evidence>
<evidence type="ECO:0000256" key="7">
    <source>
        <dbReference type="ARBA" id="ARBA00014944"/>
    </source>
</evidence>
<keyword evidence="14 20" id="KW-0472">Membrane</keyword>
<evidence type="ECO:0000256" key="5">
    <source>
        <dbReference type="ARBA" id="ARBA00010441"/>
    </source>
</evidence>
<dbReference type="Gene3D" id="1.20.120.1760">
    <property type="match status" value="1"/>
</dbReference>
<evidence type="ECO:0000313" key="22">
    <source>
        <dbReference type="Proteomes" id="UP000051450"/>
    </source>
</evidence>
<feature type="transmembrane region" description="Helical" evidence="20">
    <location>
        <begin position="155"/>
        <end position="172"/>
    </location>
</feature>
<dbReference type="GO" id="GO:0005886">
    <property type="term" value="C:plasma membrane"/>
    <property type="evidence" value="ECO:0007669"/>
    <property type="project" value="UniProtKB-SubCell"/>
</dbReference>
<comment type="catalytic activity">
    <reaction evidence="17">
        <text>a CDP-1,2-diacyl-sn-glycerol + sn-glycerol 3-phosphate = a 1,2-diacyl-sn-glycero-3-phospho-(1'-sn-glycero-3'-phosphate) + CMP + H(+)</text>
        <dbReference type="Rhea" id="RHEA:12593"/>
        <dbReference type="ChEBI" id="CHEBI:15378"/>
        <dbReference type="ChEBI" id="CHEBI:57597"/>
        <dbReference type="ChEBI" id="CHEBI:58332"/>
        <dbReference type="ChEBI" id="CHEBI:60110"/>
        <dbReference type="ChEBI" id="CHEBI:60377"/>
        <dbReference type="EC" id="2.7.8.5"/>
    </reaction>
</comment>
<evidence type="ECO:0000256" key="20">
    <source>
        <dbReference type="SAM" id="Phobius"/>
    </source>
</evidence>
<keyword evidence="9" id="KW-0444">Lipid biosynthesis</keyword>
<comment type="caution">
    <text evidence="21">The sequence shown here is derived from an EMBL/GenBank/DDBJ whole genome shotgun (WGS) entry which is preliminary data.</text>
</comment>
<sequence>MLLVFFEKKRGTIMNLPNKLTVVRIILIPIFMLVLLLPLDWGMVTWAGTQIEVTHLVGAIIFAAASLTDFLDGQIARRQHLVSNFGKFADPLADKMLVMTAFIILVAFNQVPSWVAAIIVCRELAVTGLRLIIVENDGQVMAAAMPGKIKTTTQMIAIILLFLNNVLFAAISVPMAAIFLYICLFFTIYSGIDYFVQNRAIFSDSFEK</sequence>
<dbReference type="Pfam" id="PF01066">
    <property type="entry name" value="CDP-OH_P_transf"/>
    <property type="match status" value="1"/>
</dbReference>
<dbReference type="PATRIC" id="fig|1423719.4.peg.1530"/>
<comment type="similarity">
    <text evidence="5 19">Belongs to the CDP-alcohol phosphatidyltransferase class-I family.</text>
</comment>
<evidence type="ECO:0000256" key="8">
    <source>
        <dbReference type="ARBA" id="ARBA00022475"/>
    </source>
</evidence>
<dbReference type="EMBL" id="AZDI01000009">
    <property type="protein sequence ID" value="KRK45387.1"/>
    <property type="molecule type" value="Genomic_DNA"/>
</dbReference>
<evidence type="ECO:0000256" key="1">
    <source>
        <dbReference type="ARBA" id="ARBA00003973"/>
    </source>
</evidence>
<dbReference type="FunFam" id="1.20.120.1760:FF:000004">
    <property type="entry name" value="CDP-diacylglycerol--glycerol-3-phosphate 3-phosphatidyltransferase"/>
    <property type="match status" value="1"/>
</dbReference>
<accession>A0A0R1HGJ8</accession>
<comment type="pathway">
    <text evidence="4">Lipid metabolism.</text>
</comment>
<dbReference type="STRING" id="1423719.FC66_GL001504"/>
<protein>
    <recommendedName>
        <fullName evidence="7 18">CDP-diacylglycerol--glycerol-3-phosphate 3-phosphatidyltransferase</fullName>
        <ecNumber evidence="6 18">2.7.8.5</ecNumber>
    </recommendedName>
</protein>
<dbReference type="GO" id="GO:0006655">
    <property type="term" value="P:phosphatidylglycerol biosynthetic process"/>
    <property type="evidence" value="ECO:0007669"/>
    <property type="project" value="UniProtKB-UniPathway"/>
</dbReference>
<evidence type="ECO:0000256" key="13">
    <source>
        <dbReference type="ARBA" id="ARBA00023098"/>
    </source>
</evidence>
<keyword evidence="15" id="KW-0594">Phospholipid biosynthesis</keyword>
<keyword evidence="8" id="KW-1003">Cell membrane</keyword>
<evidence type="ECO:0000256" key="12">
    <source>
        <dbReference type="ARBA" id="ARBA00022989"/>
    </source>
</evidence>
<dbReference type="InterPro" id="IPR004570">
    <property type="entry name" value="Phosphatidylglycerol_P_synth"/>
</dbReference>
<dbReference type="InterPro" id="IPR043130">
    <property type="entry name" value="CDP-OH_PTrfase_TM_dom"/>
</dbReference>
<evidence type="ECO:0000256" key="3">
    <source>
        <dbReference type="ARBA" id="ARBA00005042"/>
    </source>
</evidence>
<keyword evidence="16" id="KW-1208">Phospholipid metabolism</keyword>
<evidence type="ECO:0000256" key="6">
    <source>
        <dbReference type="ARBA" id="ARBA00013170"/>
    </source>
</evidence>
<dbReference type="UniPathway" id="UPA00084">
    <property type="reaction ID" value="UER00503"/>
</dbReference>
<evidence type="ECO:0000256" key="15">
    <source>
        <dbReference type="ARBA" id="ARBA00023209"/>
    </source>
</evidence>
<keyword evidence="12 20" id="KW-1133">Transmembrane helix</keyword>
<dbReference type="PIRSF" id="PIRSF000847">
    <property type="entry name" value="Phos_ph_gly_syn"/>
    <property type="match status" value="1"/>
</dbReference>
<evidence type="ECO:0000256" key="14">
    <source>
        <dbReference type="ARBA" id="ARBA00023136"/>
    </source>
</evidence>
<keyword evidence="11 20" id="KW-0812">Transmembrane</keyword>
<dbReference type="GO" id="GO:0008444">
    <property type="term" value="F:CDP-diacylglycerol-glycerol-3-phosphate 3-phosphatidyltransferase activity"/>
    <property type="evidence" value="ECO:0007669"/>
    <property type="project" value="UniProtKB-UniRule"/>
</dbReference>